<sequence length="453" mass="47679">MRSSGFINAFALSSLLVQVTLGHYSRGHGNYAHSHLHTQQARDSESSSFQLVPSQSFSSSSLTQSCQDALYDNLQCDSYVSTLGRPVWHGGLNDSVLTDAVCSTQCGQSLSSFHDKVVAQCGADATIAEGIPALSVIDSIWSGWNETCLKNDNGTYCNDVIDSWDSVSNLTDVPVADICDNCWIRKLELMQQSPYSAYSTPYETMLNYSISVCNLEGVETQPTPGGLEIPAANATCSTDNWYTVQTGDTCDSISIAHSISSSTLYQINPTLYNCSDPTVGLDLCLPLACEDIYEVVAGDNCSSIAVTAGISWMKLISYNGMVDSACSNIADTALLGGVRCVSPPGGTFNLTVSSNSSSASGVDGQGGSGSGYGTSFVALPSDVTLAEGTTTDCGDYYTVVSGDTCVSLLAEANTPFNLFMAANPSITSAAVCDDELTVGVTYCIHPMSGFNTT</sequence>
<feature type="non-terminal residue" evidence="1">
    <location>
        <position position="453"/>
    </location>
</feature>
<protein>
    <submittedName>
        <fullName evidence="1">Uncharacterized protein</fullName>
    </submittedName>
</protein>
<dbReference type="EMBL" id="KZ825377">
    <property type="protein sequence ID" value="RAH42219.1"/>
    <property type="molecule type" value="Genomic_DNA"/>
</dbReference>
<accession>A0ACD1FZ10</accession>
<gene>
    <name evidence="1" type="ORF">BO95DRAFT_371462</name>
</gene>
<reference evidence="1" key="1">
    <citation type="submission" date="2018-02" db="EMBL/GenBank/DDBJ databases">
        <title>The genomes of Aspergillus section Nigri reveals drivers in fungal speciation.</title>
        <authorList>
            <consortium name="DOE Joint Genome Institute"/>
            <person name="Vesth T.C."/>
            <person name="Nybo J."/>
            <person name="Theobald S."/>
            <person name="Brandl J."/>
            <person name="Frisvad J.C."/>
            <person name="Nielsen K.F."/>
            <person name="Lyhne E.K."/>
            <person name="Kogle M.E."/>
            <person name="Kuo A."/>
            <person name="Riley R."/>
            <person name="Clum A."/>
            <person name="Nolan M."/>
            <person name="Lipzen A."/>
            <person name="Salamov A."/>
            <person name="Henrissat B."/>
            <person name="Wiebenga A."/>
            <person name="De vries R.P."/>
            <person name="Grigoriev I.V."/>
            <person name="Mortensen U.H."/>
            <person name="Andersen M.R."/>
            <person name="Baker S.E."/>
        </authorList>
    </citation>
    <scope>NUCLEOTIDE SEQUENCE</scope>
    <source>
        <strain evidence="1">CBS 621.78</strain>
    </source>
</reference>
<evidence type="ECO:0000313" key="2">
    <source>
        <dbReference type="Proteomes" id="UP000249057"/>
    </source>
</evidence>
<evidence type="ECO:0000313" key="1">
    <source>
        <dbReference type="EMBL" id="RAH42219.1"/>
    </source>
</evidence>
<organism evidence="1 2">
    <name type="scientific">Aspergillus brunneoviolaceus CBS 621.78</name>
    <dbReference type="NCBI Taxonomy" id="1450534"/>
    <lineage>
        <taxon>Eukaryota</taxon>
        <taxon>Fungi</taxon>
        <taxon>Dikarya</taxon>
        <taxon>Ascomycota</taxon>
        <taxon>Pezizomycotina</taxon>
        <taxon>Eurotiomycetes</taxon>
        <taxon>Eurotiomycetidae</taxon>
        <taxon>Eurotiales</taxon>
        <taxon>Aspergillaceae</taxon>
        <taxon>Aspergillus</taxon>
        <taxon>Aspergillus subgen. Circumdati</taxon>
    </lineage>
</organism>
<name>A0ACD1FZ10_9EURO</name>
<proteinExistence type="predicted"/>
<dbReference type="Proteomes" id="UP000249057">
    <property type="component" value="Unassembled WGS sequence"/>
</dbReference>
<keyword evidence="2" id="KW-1185">Reference proteome</keyword>